<protein>
    <submittedName>
        <fullName evidence="3">Histidine phosphatase family protein</fullName>
    </submittedName>
</protein>
<dbReference type="CDD" id="cd07067">
    <property type="entry name" value="HP_PGM_like"/>
    <property type="match status" value="1"/>
</dbReference>
<dbReference type="EMBL" id="VUNS01000011">
    <property type="protein sequence ID" value="MST97685.1"/>
    <property type="molecule type" value="Genomic_DNA"/>
</dbReference>
<dbReference type="Gene3D" id="3.40.50.1240">
    <property type="entry name" value="Phosphoglycerate mutase-like"/>
    <property type="match status" value="1"/>
</dbReference>
<dbReference type="GO" id="GO:0016791">
    <property type="term" value="F:phosphatase activity"/>
    <property type="evidence" value="ECO:0007669"/>
    <property type="project" value="TreeGrafter"/>
</dbReference>
<name>A0A844G462_9BACT</name>
<proteinExistence type="predicted"/>
<reference evidence="3 4" key="1">
    <citation type="submission" date="2019-08" db="EMBL/GenBank/DDBJ databases">
        <title>In-depth cultivation of the pig gut microbiome towards novel bacterial diversity and tailored functional studies.</title>
        <authorList>
            <person name="Wylensek D."/>
            <person name="Hitch T.C.A."/>
            <person name="Clavel T."/>
        </authorList>
    </citation>
    <scope>NUCLEOTIDE SEQUENCE [LARGE SCALE GENOMIC DNA]</scope>
    <source>
        <strain evidence="3 4">BBE-744-WT-12</strain>
    </source>
</reference>
<comment type="caution">
    <text evidence="3">The sequence shown here is derived from an EMBL/GenBank/DDBJ whole genome shotgun (WGS) entry which is preliminary data.</text>
</comment>
<dbReference type="RefSeq" id="WP_106054371.1">
    <property type="nucleotide sequence ID" value="NZ_CALXOB010000057.1"/>
</dbReference>
<gene>
    <name evidence="3" type="ORF">FYJ85_11615</name>
</gene>
<dbReference type="AlphaFoldDB" id="A0A844G462"/>
<feature type="active site" description="Proton donor/acceptor" evidence="1">
    <location>
        <position position="83"/>
    </location>
</feature>
<dbReference type="InterPro" id="IPR013078">
    <property type="entry name" value="His_Pase_superF_clade-1"/>
</dbReference>
<feature type="binding site" evidence="2">
    <location>
        <position position="60"/>
    </location>
    <ligand>
        <name>substrate</name>
    </ligand>
</feature>
<organism evidence="3 4">
    <name type="scientific">Victivallis lenta</name>
    <dbReference type="NCBI Taxonomy" id="2606640"/>
    <lineage>
        <taxon>Bacteria</taxon>
        <taxon>Pseudomonadati</taxon>
        <taxon>Lentisphaerota</taxon>
        <taxon>Lentisphaeria</taxon>
        <taxon>Victivallales</taxon>
        <taxon>Victivallaceae</taxon>
        <taxon>Victivallis</taxon>
    </lineage>
</organism>
<dbReference type="Pfam" id="PF00300">
    <property type="entry name" value="His_Phos_1"/>
    <property type="match status" value="1"/>
</dbReference>
<dbReference type="InterPro" id="IPR050275">
    <property type="entry name" value="PGM_Phosphatase"/>
</dbReference>
<dbReference type="Proteomes" id="UP000435649">
    <property type="component" value="Unassembled WGS sequence"/>
</dbReference>
<evidence type="ECO:0000256" key="1">
    <source>
        <dbReference type="PIRSR" id="PIRSR613078-1"/>
    </source>
</evidence>
<dbReference type="SUPFAM" id="SSF53254">
    <property type="entry name" value="Phosphoglycerate mutase-like"/>
    <property type="match status" value="1"/>
</dbReference>
<keyword evidence="4" id="KW-1185">Reference proteome</keyword>
<evidence type="ECO:0000313" key="4">
    <source>
        <dbReference type="Proteomes" id="UP000435649"/>
    </source>
</evidence>
<evidence type="ECO:0000256" key="2">
    <source>
        <dbReference type="PIRSR" id="PIRSR613078-2"/>
    </source>
</evidence>
<dbReference type="InterPro" id="IPR029033">
    <property type="entry name" value="His_PPase_superfam"/>
</dbReference>
<evidence type="ECO:0000313" key="3">
    <source>
        <dbReference type="EMBL" id="MST97685.1"/>
    </source>
</evidence>
<feature type="active site" description="Tele-phosphohistidine intermediate" evidence="1">
    <location>
        <position position="11"/>
    </location>
</feature>
<accession>A0A844G462</accession>
<dbReference type="PIRSF" id="PIRSF000709">
    <property type="entry name" value="6PFK_2-Ptase"/>
    <property type="match status" value="1"/>
</dbReference>
<dbReference type="SMART" id="SM00855">
    <property type="entry name" value="PGAM"/>
    <property type="match status" value="1"/>
</dbReference>
<dbReference type="PANTHER" id="PTHR48100">
    <property type="entry name" value="BROAD-SPECIFICITY PHOSPHATASE YOR283W-RELATED"/>
    <property type="match status" value="1"/>
</dbReference>
<sequence length="194" mass="21576">MSAMKILLIRHGEVGDAYRGRFIGITDPPLSESGRAGCLALRERVAALSPARFFASPLRRAAETLELVMPSGAEARFDRRLAEIDFGEWENLPFDDISRKASPEELRIWAEEPEKMVFPRGESFAAFAARVDAFGRELLADPSPAVAVVTHGGVLMRLISVWKNLPVSRQHEVLPPRGSLTVFEFENGELHHVE</sequence>